<comment type="caution">
    <text evidence="2">The sequence shown here is derived from an EMBL/GenBank/DDBJ whole genome shotgun (WGS) entry which is preliminary data.</text>
</comment>
<keyword evidence="3" id="KW-1185">Reference proteome</keyword>
<dbReference type="PANTHER" id="PTHR40279">
    <property type="entry name" value="PQQC-LIKE PROTEIN"/>
    <property type="match status" value="1"/>
</dbReference>
<protein>
    <recommendedName>
        <fullName evidence="4">Iron-containing redox enzyme family protein</fullName>
    </recommendedName>
</protein>
<sequence length="340" mass="38407">MSNSRRFDAPLNEVVLQLANTPNPADLLQQQGITEEQILDTCRALSGQAYSEGNLLARKELQHALFILNNLSLAEPQSAAAGNQYHPLLLALKQEIQTHWLSYEMSRVPKITIGKGENLSHQLIELCQSHRASCHPIFDFLESTASVEQMDYFFKSDSALNILFFDLVALMLPGSLPQTRAEICKNLWDESGNGDPNRTHVGLYEHLLTQRNISLPDDRFTNLYTWQGYTGYNVFMLGATNRQHYYKSIGAMAVTELLDPPQYTKLVRGIKRLGINEKHALYYTEHIEIDVDHADGWLNNVIKPLLMKKPEAANDIISGAILRLQSCADYYDGLLDTITQ</sequence>
<proteinExistence type="predicted"/>
<dbReference type="SMART" id="SM01236">
    <property type="entry name" value="Haem_oxygenase_2"/>
    <property type="match status" value="1"/>
</dbReference>
<dbReference type="SUPFAM" id="SSF48613">
    <property type="entry name" value="Heme oxygenase-like"/>
    <property type="match status" value="1"/>
</dbReference>
<evidence type="ECO:0000256" key="1">
    <source>
        <dbReference type="ARBA" id="ARBA00023002"/>
    </source>
</evidence>
<dbReference type="EMBL" id="JZKT01000013">
    <property type="protein sequence ID" value="KJX36679.1"/>
    <property type="molecule type" value="Genomic_DNA"/>
</dbReference>
<gene>
    <name evidence="2" type="ORF">SG71_10200</name>
</gene>
<keyword evidence="1" id="KW-0560">Oxidoreductase</keyword>
<dbReference type="Gene3D" id="1.20.910.10">
    <property type="entry name" value="Heme oxygenase-like"/>
    <property type="match status" value="1"/>
</dbReference>
<reference evidence="2 3" key="1">
    <citation type="submission" date="2015-02" db="EMBL/GenBank/DDBJ databases">
        <authorList>
            <person name="Adams M."/>
            <person name="Sutton G."/>
            <person name="Nelson K."/>
            <person name="Bonomo R."/>
            <person name="McCorrison J."/>
            <person name="Sanka R."/>
            <person name="Brinkac L."/>
            <person name="Nierman W."/>
        </authorList>
    </citation>
    <scope>NUCLEOTIDE SEQUENCE [LARGE SCALE GENOMIC DNA]</scope>
    <source>
        <strain evidence="2 3">CIDEIMsCOL9</strain>
    </source>
</reference>
<evidence type="ECO:0000313" key="2">
    <source>
        <dbReference type="EMBL" id="KJX36679.1"/>
    </source>
</evidence>
<evidence type="ECO:0000313" key="3">
    <source>
        <dbReference type="Proteomes" id="UP000033354"/>
    </source>
</evidence>
<dbReference type="GO" id="GO:0016491">
    <property type="term" value="F:oxidoreductase activity"/>
    <property type="evidence" value="ECO:0007669"/>
    <property type="project" value="UniProtKB-KW"/>
</dbReference>
<organism evidence="2 3">
    <name type="scientific">Enterobacter chengduensis</name>
    <dbReference type="NCBI Taxonomy" id="2494701"/>
    <lineage>
        <taxon>Bacteria</taxon>
        <taxon>Pseudomonadati</taxon>
        <taxon>Pseudomonadota</taxon>
        <taxon>Gammaproteobacteria</taxon>
        <taxon>Enterobacterales</taxon>
        <taxon>Enterobacteriaceae</taxon>
        <taxon>Enterobacter</taxon>
        <taxon>Enterobacter cloacae complex</taxon>
    </lineage>
</organism>
<dbReference type="Proteomes" id="UP000033354">
    <property type="component" value="Unassembled WGS sequence"/>
</dbReference>
<dbReference type="InterPro" id="IPR016084">
    <property type="entry name" value="Haem_Oase-like_multi-hlx"/>
</dbReference>
<dbReference type="RefSeq" id="WP_032639561.1">
    <property type="nucleotide sequence ID" value="NZ_CP043318.1"/>
</dbReference>
<dbReference type="GeneID" id="63141871"/>
<dbReference type="AlphaFoldDB" id="A0AAW3HJD0"/>
<accession>A0AAW3HJD0</accession>
<dbReference type="PANTHER" id="PTHR40279:SF3">
    <property type="entry name" value="4-AMINOBENZOATE SYNTHASE"/>
    <property type="match status" value="1"/>
</dbReference>
<dbReference type="Pfam" id="PF14518">
    <property type="entry name" value="Haem_oxygenas_2"/>
    <property type="match status" value="1"/>
</dbReference>
<dbReference type="InterPro" id="IPR039068">
    <property type="entry name" value="PqqC-like"/>
</dbReference>
<name>A0AAW3HJD0_9ENTR</name>
<evidence type="ECO:0008006" key="4">
    <source>
        <dbReference type="Google" id="ProtNLM"/>
    </source>
</evidence>